<dbReference type="RefSeq" id="WP_062656085.1">
    <property type="nucleotide sequence ID" value="NZ_BCSY01000035.1"/>
</dbReference>
<dbReference type="Proteomes" id="UP000069443">
    <property type="component" value="Unassembled WGS sequence"/>
</dbReference>
<protein>
    <submittedName>
        <fullName evidence="1">Uncharacterized protein</fullName>
    </submittedName>
</protein>
<sequence>MSHPTYDEALTSLRRIGAAHADTAGQIAGLCSSTLQITCGALSPKLVYEGAMKRGLTVKEFATMMSTDPHAVSELQWL</sequence>
<dbReference type="STRING" id="228230.RMCC_1863"/>
<keyword evidence="2" id="KW-1185">Reference proteome</keyword>
<name>A0A100WAG0_MYCCR</name>
<comment type="caution">
    <text evidence="1">The sequence shown here is derived from an EMBL/GenBank/DDBJ whole genome shotgun (WGS) entry which is preliminary data.</text>
</comment>
<reference evidence="2" key="1">
    <citation type="journal article" date="2016" name="Genome Announc.">
        <title>Draft Genome Sequences of Five Rapidly Growing Mycobacterium Species, M. thermoresistibile, M. fortuitum subsp. acetamidolyticum, M. canariasense, M. brisbanense, and M. novocastrense.</title>
        <authorList>
            <person name="Katahira K."/>
            <person name="Ogura Y."/>
            <person name="Gotoh Y."/>
            <person name="Hayashi T."/>
        </authorList>
    </citation>
    <scope>NUCLEOTIDE SEQUENCE [LARGE SCALE GENOMIC DNA]</scope>
    <source>
        <strain evidence="2">JCM15298</strain>
    </source>
</reference>
<accession>A0A100WAG0</accession>
<dbReference type="AlphaFoldDB" id="A0A100WAG0"/>
<organism evidence="1 2">
    <name type="scientific">Mycolicibacterium canariasense</name>
    <name type="common">Mycobacterium canariasense</name>
    <dbReference type="NCBI Taxonomy" id="228230"/>
    <lineage>
        <taxon>Bacteria</taxon>
        <taxon>Bacillati</taxon>
        <taxon>Actinomycetota</taxon>
        <taxon>Actinomycetes</taxon>
        <taxon>Mycobacteriales</taxon>
        <taxon>Mycobacteriaceae</taxon>
        <taxon>Mycolicibacterium</taxon>
    </lineage>
</organism>
<proteinExistence type="predicted"/>
<dbReference type="EMBL" id="BCSY01000035">
    <property type="protein sequence ID" value="GAS94897.1"/>
    <property type="molecule type" value="Genomic_DNA"/>
</dbReference>
<gene>
    <name evidence="1" type="ORF">RMCC_1863</name>
</gene>
<reference evidence="2" key="2">
    <citation type="submission" date="2016-02" db="EMBL/GenBank/DDBJ databases">
        <title>Draft genome sequence of five rapidly growing Mycobacterium species.</title>
        <authorList>
            <person name="Katahira K."/>
            <person name="Gotou Y."/>
            <person name="Iida K."/>
            <person name="Ogura Y."/>
            <person name="Hayashi T."/>
        </authorList>
    </citation>
    <scope>NUCLEOTIDE SEQUENCE [LARGE SCALE GENOMIC DNA]</scope>
    <source>
        <strain evidence="2">JCM15298</strain>
    </source>
</reference>
<dbReference type="OrthoDB" id="4775123at2"/>
<evidence type="ECO:0000313" key="1">
    <source>
        <dbReference type="EMBL" id="GAS94897.1"/>
    </source>
</evidence>
<evidence type="ECO:0000313" key="2">
    <source>
        <dbReference type="Proteomes" id="UP000069443"/>
    </source>
</evidence>